<organism evidence="3 4">
    <name type="scientific">Angustibacter aerolatus</name>
    <dbReference type="NCBI Taxonomy" id="1162965"/>
    <lineage>
        <taxon>Bacteria</taxon>
        <taxon>Bacillati</taxon>
        <taxon>Actinomycetota</taxon>
        <taxon>Actinomycetes</taxon>
        <taxon>Kineosporiales</taxon>
        <taxon>Kineosporiaceae</taxon>
    </lineage>
</organism>
<reference evidence="4" key="1">
    <citation type="journal article" date="2019" name="Int. J. Syst. Evol. Microbiol.">
        <title>The Global Catalogue of Microorganisms (GCM) 10K type strain sequencing project: providing services to taxonomists for standard genome sequencing and annotation.</title>
        <authorList>
            <consortium name="The Broad Institute Genomics Platform"/>
            <consortium name="The Broad Institute Genome Sequencing Center for Infectious Disease"/>
            <person name="Wu L."/>
            <person name="Ma J."/>
        </authorList>
    </citation>
    <scope>NUCLEOTIDE SEQUENCE [LARGE SCALE GENOMIC DNA]</scope>
    <source>
        <strain evidence="4">NBRC 108730</strain>
    </source>
</reference>
<comment type="caution">
    <text evidence="3">The sequence shown here is derived from an EMBL/GenBank/DDBJ whole genome shotgun (WGS) entry which is preliminary data.</text>
</comment>
<dbReference type="Proteomes" id="UP001157017">
    <property type="component" value="Unassembled WGS sequence"/>
</dbReference>
<name>A0ABQ6JIX0_9ACTN</name>
<keyword evidence="2" id="KW-0812">Transmembrane</keyword>
<keyword evidence="2" id="KW-0472">Membrane</keyword>
<evidence type="ECO:0000313" key="4">
    <source>
        <dbReference type="Proteomes" id="UP001157017"/>
    </source>
</evidence>
<sequence length="186" mass="20587">MSTLNPSGVRYARRAGGGGSRVMQHLRRNLVPGGSLTDTFVTKPLLKLAKFLFWIVLLCTFALINQVQHWGLPDFGIHRLWSAAETIPCTYGNPGSRLHWLARVDHGGCDRSRECVRCAAGSGAVGRPGRATGHGRPARLRRLRPGHRPVPPVLQAAVERGDRRRDARRVGCRLSVREDAARHLPR</sequence>
<feature type="transmembrane region" description="Helical" evidence="2">
    <location>
        <begin position="51"/>
        <end position="72"/>
    </location>
</feature>
<feature type="compositionally biased region" description="Basic residues" evidence="1">
    <location>
        <begin position="136"/>
        <end position="147"/>
    </location>
</feature>
<gene>
    <name evidence="3" type="ORF">GCM10025868_27460</name>
</gene>
<keyword evidence="2" id="KW-1133">Transmembrane helix</keyword>
<keyword evidence="4" id="KW-1185">Reference proteome</keyword>
<evidence type="ECO:0000313" key="3">
    <source>
        <dbReference type="EMBL" id="GMA87496.1"/>
    </source>
</evidence>
<evidence type="ECO:0000256" key="1">
    <source>
        <dbReference type="SAM" id="MobiDB-lite"/>
    </source>
</evidence>
<protein>
    <submittedName>
        <fullName evidence="3">Uncharacterized protein</fullName>
    </submittedName>
</protein>
<feature type="region of interest" description="Disordered" evidence="1">
    <location>
        <begin position="126"/>
        <end position="149"/>
    </location>
</feature>
<accession>A0ABQ6JIX0</accession>
<evidence type="ECO:0000256" key="2">
    <source>
        <dbReference type="SAM" id="Phobius"/>
    </source>
</evidence>
<proteinExistence type="predicted"/>
<dbReference type="EMBL" id="BSUZ01000001">
    <property type="protein sequence ID" value="GMA87496.1"/>
    <property type="molecule type" value="Genomic_DNA"/>
</dbReference>